<proteinExistence type="inferred from homology"/>
<dbReference type="EMBL" id="JAEAOA010000213">
    <property type="protein sequence ID" value="KAK3576802.1"/>
    <property type="molecule type" value="Genomic_DNA"/>
</dbReference>
<keyword evidence="3" id="KW-0472">Membrane</keyword>
<dbReference type="InterPro" id="IPR008983">
    <property type="entry name" value="Tumour_necrosis_fac-like_dom"/>
</dbReference>
<feature type="transmembrane region" description="Helical" evidence="3">
    <location>
        <begin position="215"/>
        <end position="241"/>
    </location>
</feature>
<reference evidence="5" key="1">
    <citation type="journal article" date="2021" name="Genome Biol. Evol.">
        <title>A High-Quality Reference Genome for a Parasitic Bivalve with Doubly Uniparental Inheritance (Bivalvia: Unionida).</title>
        <authorList>
            <person name="Smith C.H."/>
        </authorList>
    </citation>
    <scope>NUCLEOTIDE SEQUENCE</scope>
    <source>
        <strain evidence="5">CHS0354</strain>
    </source>
</reference>
<accession>A0AAE0RNQ1</accession>
<evidence type="ECO:0000256" key="2">
    <source>
        <dbReference type="SAM" id="MobiDB-lite"/>
    </source>
</evidence>
<dbReference type="Gene3D" id="2.60.120.40">
    <property type="match status" value="1"/>
</dbReference>
<dbReference type="Proteomes" id="UP001195483">
    <property type="component" value="Unassembled WGS sequence"/>
</dbReference>
<dbReference type="AlphaFoldDB" id="A0AAE0RNQ1"/>
<dbReference type="GO" id="GO:0005164">
    <property type="term" value="F:tumor necrosis factor receptor binding"/>
    <property type="evidence" value="ECO:0007669"/>
    <property type="project" value="InterPro"/>
</dbReference>
<reference evidence="5" key="3">
    <citation type="submission" date="2023-05" db="EMBL/GenBank/DDBJ databases">
        <authorList>
            <person name="Smith C.H."/>
        </authorList>
    </citation>
    <scope>NUCLEOTIDE SEQUENCE</scope>
    <source>
        <strain evidence="5">CHS0354</strain>
        <tissue evidence="5">Mantle</tissue>
    </source>
</reference>
<reference evidence="5" key="2">
    <citation type="journal article" date="2021" name="Genome Biol. Evol.">
        <title>Developing a high-quality reference genome for a parasitic bivalve with doubly uniparental inheritance (Bivalvia: Unionida).</title>
        <authorList>
            <person name="Smith C.H."/>
        </authorList>
    </citation>
    <scope>NUCLEOTIDE SEQUENCE</scope>
    <source>
        <strain evidence="5">CHS0354</strain>
        <tissue evidence="5">Mantle</tissue>
    </source>
</reference>
<comment type="caution">
    <text evidence="5">The sequence shown here is derived from an EMBL/GenBank/DDBJ whole genome shotgun (WGS) entry which is preliminary data.</text>
</comment>
<evidence type="ECO:0000313" key="5">
    <source>
        <dbReference type="EMBL" id="KAK3576802.1"/>
    </source>
</evidence>
<evidence type="ECO:0000313" key="6">
    <source>
        <dbReference type="Proteomes" id="UP001195483"/>
    </source>
</evidence>
<evidence type="ECO:0000256" key="3">
    <source>
        <dbReference type="SAM" id="Phobius"/>
    </source>
</evidence>
<keyword evidence="3" id="KW-0812">Transmembrane</keyword>
<gene>
    <name evidence="5" type="ORF">CHS0354_002584</name>
</gene>
<organism evidence="5 6">
    <name type="scientific">Potamilus streckersoni</name>
    <dbReference type="NCBI Taxonomy" id="2493646"/>
    <lineage>
        <taxon>Eukaryota</taxon>
        <taxon>Metazoa</taxon>
        <taxon>Spiralia</taxon>
        <taxon>Lophotrochozoa</taxon>
        <taxon>Mollusca</taxon>
        <taxon>Bivalvia</taxon>
        <taxon>Autobranchia</taxon>
        <taxon>Heteroconchia</taxon>
        <taxon>Palaeoheterodonta</taxon>
        <taxon>Unionida</taxon>
        <taxon>Unionoidea</taxon>
        <taxon>Unionidae</taxon>
        <taxon>Ambleminae</taxon>
        <taxon>Lampsilini</taxon>
        <taxon>Potamilus</taxon>
    </lineage>
</organism>
<evidence type="ECO:0000259" key="4">
    <source>
        <dbReference type="Pfam" id="PF00229"/>
    </source>
</evidence>
<feature type="domain" description="THD" evidence="4">
    <location>
        <begin position="391"/>
        <end position="503"/>
    </location>
</feature>
<keyword evidence="6" id="KW-1185">Reference proteome</keyword>
<name>A0AAE0RNQ1_9BIVA</name>
<feature type="region of interest" description="Disordered" evidence="2">
    <location>
        <begin position="1"/>
        <end position="43"/>
    </location>
</feature>
<evidence type="ECO:0000256" key="1">
    <source>
        <dbReference type="ARBA" id="ARBA00008670"/>
    </source>
</evidence>
<dbReference type="GO" id="GO:0016020">
    <property type="term" value="C:membrane"/>
    <property type="evidence" value="ECO:0007669"/>
    <property type="project" value="InterPro"/>
</dbReference>
<dbReference type="SUPFAM" id="SSF49842">
    <property type="entry name" value="TNF-like"/>
    <property type="match status" value="1"/>
</dbReference>
<sequence>MNSKQNKKEPYNGKHDSCLDRNETKRTRLHSTQSHESEVSFISQETATTGLSFETDSSISETKMTSDRSVSFCLANENEVIADDPCNDSESRENQLNNSSHNVHKTNIFKTMGYTNEETGQERMPGHIIYYPVNNSRRCSQNNCNEENCRQPLLRRQSTFSKNGTINEHPNDIELGSDYAHVQGNFTDSVHPCVCKFHHSQFQKLCSSVKLLKRAVFVLCVFNLILLIALIIVPTFAVLYIQAGKESNPGTGQLPSSIEQQRPEPSCVKCEYLMKMFPNFIKTQNVIESTGNDGKCCFSDPGKLMTIMNQISEEAFERAKGSISSSGPWISNGSEPTPAVHLKSRGNGLINVSIDFVKKGIESTHFVGWQRASPREVQGLWGEMNPDGASIKVKSSGMYFVYTMIQHKNTLKSFISENMTTPSFSIPPIPQKVTLYICQHGEEGVRDISRISQMYYSTDNRVQQNTYFGRIIHLKENDNLYLGISGYGFIHQESESHYIGFYKI</sequence>
<feature type="compositionally biased region" description="Basic and acidic residues" evidence="2">
    <location>
        <begin position="1"/>
        <end position="26"/>
    </location>
</feature>
<dbReference type="Pfam" id="PF00229">
    <property type="entry name" value="TNF"/>
    <property type="match status" value="1"/>
</dbReference>
<dbReference type="InterPro" id="IPR006052">
    <property type="entry name" value="TNF_dom"/>
</dbReference>
<dbReference type="GO" id="GO:0006955">
    <property type="term" value="P:immune response"/>
    <property type="evidence" value="ECO:0007669"/>
    <property type="project" value="InterPro"/>
</dbReference>
<keyword evidence="3" id="KW-1133">Transmembrane helix</keyword>
<protein>
    <recommendedName>
        <fullName evidence="4">THD domain-containing protein</fullName>
    </recommendedName>
</protein>
<comment type="similarity">
    <text evidence="1">Belongs to the tumor necrosis factor family.</text>
</comment>